<evidence type="ECO:0000313" key="7">
    <source>
        <dbReference type="EMBL" id="SLN43687.1"/>
    </source>
</evidence>
<evidence type="ECO:0000259" key="6">
    <source>
        <dbReference type="PROSITE" id="PS50110"/>
    </source>
</evidence>
<sequence>MALTEAERSRMTLAGLNLIQQAISIYDAELRLAVWNDRFKEMFDLPERLVTRGASFAETIRYLAERGEYGEVEDVEAWVAGRVALAEAFEPHYVERHRSNGRVVSIEGAPLPMGGWVTVYTDITEIKQQEDLLRARSESLSDQLLSRAEELAATNRALAATNTALEQAKRELTEMEQRTRLTTEMMPAHIARVGTDQRYTYSNRRLSSVMPERATDIIGMTMQEALGAHAWAQIEPHFSQALLGEGSVFEFTEEIAGRRIRVALTPDESGGQVRGVYILSMDVTEEVQARTALGQAMKRELAAQMTSGMAHDFANLLTIMMGMQSKLQRMELPPEAHALVDATKAAVARGGTLLEKIASVSSPREMNPAPTDLNRLLADLRLLAEPSLPEHVRLTIDCPPLEGLFHLDAGALQDSLLNLVINARDSIGTGPGEIRVTLRTQKETWIEIEVSDTGPGFSEIALRRGLDPFFTTKGGEGSGLGLSMVYDSTRLAGGQVRLANTQTGARVTLRLPFRRLRATREPTLVVLAEDSPEIRESVRGMLTELGHSVIEAESAEEALALARLPGVGLVLSDIMLAGERTGLALLDDLAAELPEVPGRLMTSLPAGDPLRQQAAARYPLLPKPFATGRLARFLDLQESPA</sequence>
<dbReference type="Pfam" id="PF00072">
    <property type="entry name" value="Response_reg"/>
    <property type="match status" value="1"/>
</dbReference>
<comment type="catalytic activity">
    <reaction evidence="1">
        <text>ATP + protein L-histidine = ADP + protein N-phospho-L-histidine.</text>
        <dbReference type="EC" id="2.7.13.3"/>
    </reaction>
</comment>
<keyword evidence="4" id="KW-0175">Coiled coil</keyword>
<dbReference type="PRINTS" id="PR00344">
    <property type="entry name" value="BCTRLSENSOR"/>
</dbReference>
<dbReference type="Pfam" id="PF08448">
    <property type="entry name" value="PAS_4"/>
    <property type="match status" value="1"/>
</dbReference>
<dbReference type="Gene3D" id="3.30.565.10">
    <property type="entry name" value="Histidine kinase-like ATPase, C-terminal domain"/>
    <property type="match status" value="1"/>
</dbReference>
<name>A0A1Y5SRN2_9RHOB</name>
<dbReference type="GO" id="GO:0000160">
    <property type="term" value="P:phosphorelay signal transduction system"/>
    <property type="evidence" value="ECO:0007669"/>
    <property type="project" value="InterPro"/>
</dbReference>
<evidence type="ECO:0000256" key="3">
    <source>
        <dbReference type="PROSITE-ProRule" id="PRU00169"/>
    </source>
</evidence>
<dbReference type="SUPFAM" id="SSF52172">
    <property type="entry name" value="CheY-like"/>
    <property type="match status" value="1"/>
</dbReference>
<dbReference type="Pfam" id="PF02518">
    <property type="entry name" value="HATPase_c"/>
    <property type="match status" value="1"/>
</dbReference>
<dbReference type="InterPro" id="IPR001789">
    <property type="entry name" value="Sig_transdc_resp-reg_receiver"/>
</dbReference>
<dbReference type="Pfam" id="PF12860">
    <property type="entry name" value="PAS_7"/>
    <property type="match status" value="1"/>
</dbReference>
<dbReference type="InterPro" id="IPR003594">
    <property type="entry name" value="HATPase_dom"/>
</dbReference>
<protein>
    <recommendedName>
        <fullName evidence="2">histidine kinase</fullName>
        <ecNumber evidence="2">2.7.13.3</ecNumber>
    </recommendedName>
</protein>
<dbReference type="Gene3D" id="3.30.450.20">
    <property type="entry name" value="PAS domain"/>
    <property type="match status" value="2"/>
</dbReference>
<dbReference type="PROSITE" id="PS50109">
    <property type="entry name" value="HIS_KIN"/>
    <property type="match status" value="1"/>
</dbReference>
<accession>A0A1Y5SRN2</accession>
<dbReference type="InterPro" id="IPR005467">
    <property type="entry name" value="His_kinase_dom"/>
</dbReference>
<dbReference type="SMART" id="SM00387">
    <property type="entry name" value="HATPase_c"/>
    <property type="match status" value="1"/>
</dbReference>
<dbReference type="InterPro" id="IPR011006">
    <property type="entry name" value="CheY-like_superfamily"/>
</dbReference>
<dbReference type="InterPro" id="IPR004358">
    <property type="entry name" value="Sig_transdc_His_kin-like_C"/>
</dbReference>
<dbReference type="CDD" id="cd00156">
    <property type="entry name" value="REC"/>
    <property type="match status" value="1"/>
</dbReference>
<dbReference type="OrthoDB" id="9796100at2"/>
<dbReference type="PANTHER" id="PTHR43065:SF42">
    <property type="entry name" value="TWO-COMPONENT SENSOR PPRA"/>
    <property type="match status" value="1"/>
</dbReference>
<gene>
    <name evidence="7" type="ORF">PSA7680_02206</name>
</gene>
<dbReference type="Gene3D" id="3.40.50.2300">
    <property type="match status" value="1"/>
</dbReference>
<dbReference type="GO" id="GO:0004673">
    <property type="term" value="F:protein histidine kinase activity"/>
    <property type="evidence" value="ECO:0007669"/>
    <property type="project" value="UniProtKB-EC"/>
</dbReference>
<dbReference type="SUPFAM" id="SSF55874">
    <property type="entry name" value="ATPase domain of HSP90 chaperone/DNA topoisomerase II/histidine kinase"/>
    <property type="match status" value="1"/>
</dbReference>
<dbReference type="InterPro" id="IPR035965">
    <property type="entry name" value="PAS-like_dom_sf"/>
</dbReference>
<feature type="domain" description="Histidine kinase" evidence="5">
    <location>
        <begin position="308"/>
        <end position="515"/>
    </location>
</feature>
<evidence type="ECO:0000256" key="2">
    <source>
        <dbReference type="ARBA" id="ARBA00012438"/>
    </source>
</evidence>
<feature type="coiled-coil region" evidence="4">
    <location>
        <begin position="151"/>
        <end position="185"/>
    </location>
</feature>
<dbReference type="EMBL" id="FWFQ01000014">
    <property type="protein sequence ID" value="SLN43687.1"/>
    <property type="molecule type" value="Genomic_DNA"/>
</dbReference>
<dbReference type="AlphaFoldDB" id="A0A1Y5SRN2"/>
<dbReference type="Proteomes" id="UP000193409">
    <property type="component" value="Unassembled WGS sequence"/>
</dbReference>
<dbReference type="EC" id="2.7.13.3" evidence="2"/>
<reference evidence="7 8" key="1">
    <citation type="submission" date="2017-03" db="EMBL/GenBank/DDBJ databases">
        <authorList>
            <person name="Afonso C.L."/>
            <person name="Miller P.J."/>
            <person name="Scott M.A."/>
            <person name="Spackman E."/>
            <person name="Goraichik I."/>
            <person name="Dimitrov K.M."/>
            <person name="Suarez D.L."/>
            <person name="Swayne D.E."/>
        </authorList>
    </citation>
    <scope>NUCLEOTIDE SEQUENCE [LARGE SCALE GENOMIC DNA]</scope>
    <source>
        <strain evidence="7 8">CECT 7680</strain>
    </source>
</reference>
<dbReference type="PROSITE" id="PS50110">
    <property type="entry name" value="RESPONSE_REGULATORY"/>
    <property type="match status" value="1"/>
</dbReference>
<dbReference type="InterPro" id="IPR036890">
    <property type="entry name" value="HATPase_C_sf"/>
</dbReference>
<dbReference type="InterPro" id="IPR013656">
    <property type="entry name" value="PAS_4"/>
</dbReference>
<dbReference type="SMART" id="SM00448">
    <property type="entry name" value="REC"/>
    <property type="match status" value="1"/>
</dbReference>
<keyword evidence="3" id="KW-0597">Phosphoprotein</keyword>
<evidence type="ECO:0000259" key="5">
    <source>
        <dbReference type="PROSITE" id="PS50109"/>
    </source>
</evidence>
<evidence type="ECO:0000256" key="1">
    <source>
        <dbReference type="ARBA" id="ARBA00000085"/>
    </source>
</evidence>
<evidence type="ECO:0000313" key="8">
    <source>
        <dbReference type="Proteomes" id="UP000193409"/>
    </source>
</evidence>
<keyword evidence="8" id="KW-1185">Reference proteome</keyword>
<dbReference type="SUPFAM" id="SSF55785">
    <property type="entry name" value="PYP-like sensor domain (PAS domain)"/>
    <property type="match status" value="2"/>
</dbReference>
<dbReference type="RefSeq" id="WP_085868754.1">
    <property type="nucleotide sequence ID" value="NZ_FWFQ01000014.1"/>
</dbReference>
<evidence type="ECO:0000256" key="4">
    <source>
        <dbReference type="SAM" id="Coils"/>
    </source>
</evidence>
<dbReference type="PANTHER" id="PTHR43065">
    <property type="entry name" value="SENSOR HISTIDINE KINASE"/>
    <property type="match status" value="1"/>
</dbReference>
<organism evidence="7 8">
    <name type="scientific">Pseudoruegeria aquimaris</name>
    <dbReference type="NCBI Taxonomy" id="393663"/>
    <lineage>
        <taxon>Bacteria</taxon>
        <taxon>Pseudomonadati</taxon>
        <taxon>Pseudomonadota</taxon>
        <taxon>Alphaproteobacteria</taxon>
        <taxon>Rhodobacterales</taxon>
        <taxon>Roseobacteraceae</taxon>
        <taxon>Pseudoruegeria</taxon>
    </lineage>
</organism>
<proteinExistence type="predicted"/>
<feature type="modified residue" description="4-aspartylphosphate" evidence="3">
    <location>
        <position position="573"/>
    </location>
</feature>
<feature type="domain" description="Response regulatory" evidence="6">
    <location>
        <begin position="524"/>
        <end position="638"/>
    </location>
</feature>